<protein>
    <submittedName>
        <fullName evidence="6">Zinc (Zn2+)-Iron (Fe2+) Permease (ZIP) Family</fullName>
    </submittedName>
</protein>
<keyword evidence="3 5" id="KW-1133">Transmembrane helix</keyword>
<comment type="subcellular location">
    <subcellularLocation>
        <location evidence="1">Membrane</location>
        <topology evidence="1">Multi-pass membrane protein</topology>
    </subcellularLocation>
</comment>
<keyword evidence="7" id="KW-1185">Reference proteome</keyword>
<dbReference type="GO" id="GO:0016020">
    <property type="term" value="C:membrane"/>
    <property type="evidence" value="ECO:0007669"/>
    <property type="project" value="UniProtKB-SubCell"/>
</dbReference>
<feature type="transmembrane region" description="Helical" evidence="5">
    <location>
        <begin position="234"/>
        <end position="253"/>
    </location>
</feature>
<dbReference type="InterPro" id="IPR003689">
    <property type="entry name" value="ZIP"/>
</dbReference>
<evidence type="ECO:0000256" key="1">
    <source>
        <dbReference type="ARBA" id="ARBA00004141"/>
    </source>
</evidence>
<name>L7JVV7_TRAHO</name>
<dbReference type="PANTHER" id="PTHR11040:SF140">
    <property type="entry name" value="ZRT (ZRT), IRT- (IRT-) LIKE PROTEIN TRANSPORTER"/>
    <property type="match status" value="1"/>
</dbReference>
<gene>
    <name evidence="6" type="ORF">THOM_1424</name>
</gene>
<accession>L7JVV7</accession>
<reference evidence="6 7" key="1">
    <citation type="journal article" date="2012" name="PLoS Pathog.">
        <title>The genome of the obligate intracellular parasite Trachipleistophora hominis: new insights into microsporidian genome dynamics and reductive evolution.</title>
        <authorList>
            <person name="Heinz E."/>
            <person name="Williams T.A."/>
            <person name="Nakjang S."/>
            <person name="Noel C.J."/>
            <person name="Swan D.C."/>
            <person name="Goldberg A.V."/>
            <person name="Harris S.R."/>
            <person name="Weinmaier T."/>
            <person name="Markert S."/>
            <person name="Becher D."/>
            <person name="Bernhardt J."/>
            <person name="Dagan T."/>
            <person name="Hacker C."/>
            <person name="Lucocq J.M."/>
            <person name="Schweder T."/>
            <person name="Rattei T."/>
            <person name="Hall N."/>
            <person name="Hirt R.P."/>
            <person name="Embley T.M."/>
        </authorList>
    </citation>
    <scope>NUCLEOTIDE SEQUENCE [LARGE SCALE GENOMIC DNA]</scope>
</reference>
<evidence type="ECO:0000256" key="4">
    <source>
        <dbReference type="ARBA" id="ARBA00023136"/>
    </source>
</evidence>
<feature type="transmembrane region" description="Helical" evidence="5">
    <location>
        <begin position="40"/>
        <end position="58"/>
    </location>
</feature>
<keyword evidence="4 5" id="KW-0472">Membrane</keyword>
<keyword evidence="2 5" id="KW-0812">Transmembrane</keyword>
<dbReference type="GO" id="GO:0005385">
    <property type="term" value="F:zinc ion transmembrane transporter activity"/>
    <property type="evidence" value="ECO:0007669"/>
    <property type="project" value="TreeGrafter"/>
</dbReference>
<dbReference type="PANTHER" id="PTHR11040">
    <property type="entry name" value="ZINC/IRON TRANSPORTER"/>
    <property type="match status" value="1"/>
</dbReference>
<dbReference type="VEuPathDB" id="MicrosporidiaDB:THOM_1424"/>
<dbReference type="InParanoid" id="L7JVV7"/>
<feature type="transmembrane region" description="Helical" evidence="5">
    <location>
        <begin position="130"/>
        <end position="151"/>
    </location>
</feature>
<dbReference type="OMA" id="QIILEFF"/>
<dbReference type="Pfam" id="PF02535">
    <property type="entry name" value="Zip"/>
    <property type="match status" value="1"/>
</dbReference>
<sequence>MVCNTALLLLSAFVFVFTLLFSFSYALFKNTKLSLYSKCFSGGVLLSTIIFHIFPDVYTRENCFIAPFSAGISFLILFSIDKLYLQYRESHGNTFTKLNNRLQALVFICALSVHSFMEGLGTSVKTGTSLVWYAIGLLGHKWIEAFVVSVTMHTSGFSQLETILLLVFYSVLTPLGTVLGMIMMSSARFPSQTAELLNGVACGSFFYIGFIEMLNSEFESHTLLRKRDQRKIAAVFAGFFTMTSIALALSSMVEN</sequence>
<dbReference type="AlphaFoldDB" id="L7JVV7"/>
<evidence type="ECO:0000256" key="5">
    <source>
        <dbReference type="SAM" id="Phobius"/>
    </source>
</evidence>
<organism evidence="6 7">
    <name type="scientific">Trachipleistophora hominis</name>
    <name type="common">Microsporidian parasite</name>
    <dbReference type="NCBI Taxonomy" id="72359"/>
    <lineage>
        <taxon>Eukaryota</taxon>
        <taxon>Fungi</taxon>
        <taxon>Fungi incertae sedis</taxon>
        <taxon>Microsporidia</taxon>
        <taxon>Pleistophoridae</taxon>
        <taxon>Trachipleistophora</taxon>
    </lineage>
</organism>
<feature type="transmembrane region" description="Helical" evidence="5">
    <location>
        <begin position="6"/>
        <end position="28"/>
    </location>
</feature>
<dbReference type="STRING" id="72359.L7JVV7"/>
<proteinExistence type="predicted"/>
<feature type="transmembrane region" description="Helical" evidence="5">
    <location>
        <begin position="196"/>
        <end position="214"/>
    </location>
</feature>
<dbReference type="HOGENOM" id="CLU_040462_3_1_1"/>
<feature type="transmembrane region" description="Helical" evidence="5">
    <location>
        <begin position="163"/>
        <end position="184"/>
    </location>
</feature>
<dbReference type="Proteomes" id="UP000011185">
    <property type="component" value="Unassembled WGS sequence"/>
</dbReference>
<evidence type="ECO:0000313" key="6">
    <source>
        <dbReference type="EMBL" id="ELQ75613.1"/>
    </source>
</evidence>
<feature type="transmembrane region" description="Helical" evidence="5">
    <location>
        <begin position="104"/>
        <end position="124"/>
    </location>
</feature>
<feature type="transmembrane region" description="Helical" evidence="5">
    <location>
        <begin position="64"/>
        <end position="84"/>
    </location>
</feature>
<dbReference type="EMBL" id="JH993939">
    <property type="protein sequence ID" value="ELQ75613.1"/>
    <property type="molecule type" value="Genomic_DNA"/>
</dbReference>
<evidence type="ECO:0000256" key="2">
    <source>
        <dbReference type="ARBA" id="ARBA00022692"/>
    </source>
</evidence>
<evidence type="ECO:0000256" key="3">
    <source>
        <dbReference type="ARBA" id="ARBA00022989"/>
    </source>
</evidence>
<evidence type="ECO:0000313" key="7">
    <source>
        <dbReference type="Proteomes" id="UP000011185"/>
    </source>
</evidence>
<dbReference type="OrthoDB" id="448280at2759"/>